<keyword evidence="1 4" id="KW-0378">Hydrolase</keyword>
<dbReference type="PIRSF" id="PIRSF000906">
    <property type="entry name" value="FBPtase_Bacill"/>
    <property type="match status" value="1"/>
</dbReference>
<dbReference type="Pfam" id="PF06874">
    <property type="entry name" value="FBPase_2"/>
    <property type="match status" value="1"/>
</dbReference>
<dbReference type="Gene3D" id="3.60.21.10">
    <property type="match status" value="2"/>
</dbReference>
<evidence type="ECO:0000313" key="5">
    <source>
        <dbReference type="EMBL" id="MDZ5757183.1"/>
    </source>
</evidence>
<comment type="cofactor">
    <cofactor evidence="4">
        <name>Mn(2+)</name>
        <dbReference type="ChEBI" id="CHEBI:29035"/>
    </cofactor>
</comment>
<dbReference type="InterPro" id="IPR009164">
    <property type="entry name" value="FBPtase_class3"/>
</dbReference>
<dbReference type="AlphaFoldDB" id="A0AAW9K4C8"/>
<keyword evidence="3 4" id="KW-0119">Carbohydrate metabolism</keyword>
<evidence type="ECO:0000256" key="4">
    <source>
        <dbReference type="HAMAP-Rule" id="MF_01854"/>
    </source>
</evidence>
<sequence length="654" mass="75570">MNDQQKYLKLLAKQFPTIEQTASEIINLEAILNLPKGTEHFISDVHGEYDAFQHVLRNGSGNVKQKIKVLFKGRLNQQEMKQLATLIYYPEEKTARTISQLQSKAEIELWYQKTLIQLIELCEFVASKYTRSKVRKAMPQEFSYIIEELLFKSSTISDKEDYYQEIIATIILLEQGTEFIAAMSYLIQRLVVDHLHVVGDIYDRGPFPDKIIDTLMNYHSVDIQWGNHDILWMGAASGSAVSLANVIRICARYDNLAILEEGYGISLRPLLTFSDMTYADDSNNWFKPKMNVKNQEYSAEEIRQITKMHQAIAIIQFKLEGAIIERHPEFDMDSRLVLSRIDYSAGTINLNGRKYPLKHHYFPTINPKNPYQLTCEEEKLIQKLVTAFKSSERLQKHIAFLFQKGNMYLTYNNNLLLHGCLPLNPDGSFMQMQISGNSYSGKGLLDQFERELRLAYHKKDGTKEVHLDMLWYLWTGAVSPLFGKNQMTTFERYFVEDEETHIEKKNAYYHLRNNSEICKNILREFEVDPEIGHIINGHTPVKEKIGESPIKADGKLIVIDGGFSKAYQKTTGLAGYTLLYNSYGMELASHQPYSSKKEAIENEQDIVSTIRVIDRELKRKKVRETDNGKELKKQLIDLKALLNAYRAGEIFEER</sequence>
<dbReference type="EMBL" id="JAVBVO010000001">
    <property type="protein sequence ID" value="MDZ5757183.1"/>
    <property type="molecule type" value="Genomic_DNA"/>
</dbReference>
<name>A0AAW9K4C8_CARML</name>
<dbReference type="RefSeq" id="WP_010050921.1">
    <property type="nucleotide sequence ID" value="NZ_CBCPHT010000004.1"/>
</dbReference>
<comment type="caution">
    <text evidence="5">The sequence shown here is derived from an EMBL/GenBank/DDBJ whole genome shotgun (WGS) entry which is preliminary data.</text>
</comment>
<reference evidence="5" key="1">
    <citation type="submission" date="2023-08" db="EMBL/GenBank/DDBJ databases">
        <title>Genomic characterization of piscicolin 126 produced by Carnobacterium maltaromaticum CM22 strain isolated from salmon (Salmo salar).</title>
        <authorList>
            <person name="Gonzalez-Gragera E."/>
            <person name="Garcia-Lopez J.D."/>
            <person name="Teso-Perez C."/>
            <person name="Gimenez-Hernandez I."/>
            <person name="Peralta-Sanchez J.M."/>
            <person name="Valdivia E."/>
            <person name="Montalban-Lopez M."/>
            <person name="Martin-Platero A.M."/>
            <person name="Banos A."/>
            <person name="Martinez-Bueno M."/>
        </authorList>
    </citation>
    <scope>NUCLEOTIDE SEQUENCE</scope>
    <source>
        <strain evidence="5">CM22</strain>
    </source>
</reference>
<evidence type="ECO:0000256" key="2">
    <source>
        <dbReference type="ARBA" id="ARBA00023211"/>
    </source>
</evidence>
<dbReference type="HAMAP" id="MF_01854">
    <property type="entry name" value="FBPase_class3"/>
    <property type="match status" value="1"/>
</dbReference>
<gene>
    <name evidence="4" type="primary">fbp</name>
    <name evidence="5" type="ORF">RAK27_00770</name>
</gene>
<evidence type="ECO:0000256" key="3">
    <source>
        <dbReference type="ARBA" id="ARBA00023277"/>
    </source>
</evidence>
<dbReference type="EC" id="3.1.3.11" evidence="4"/>
<dbReference type="InterPro" id="IPR029052">
    <property type="entry name" value="Metallo-depent_PP-like"/>
</dbReference>
<protein>
    <recommendedName>
        <fullName evidence="4">Fructose-1,6-bisphosphatase class 3</fullName>
        <shortName evidence="4">FBPase class 3</shortName>
        <ecNumber evidence="4">3.1.3.11</ecNumber>
    </recommendedName>
    <alternativeName>
        <fullName evidence="4">D-fructose-1,6-bisphosphate 1-phosphohydrolase class 3</fullName>
    </alternativeName>
</protein>
<evidence type="ECO:0000313" key="6">
    <source>
        <dbReference type="Proteomes" id="UP001290462"/>
    </source>
</evidence>
<comment type="pathway">
    <text evidence="4">Carbohydrate biosynthesis; gluconeogenesis.</text>
</comment>
<dbReference type="SUPFAM" id="SSF56300">
    <property type="entry name" value="Metallo-dependent phosphatases"/>
    <property type="match status" value="1"/>
</dbReference>
<comment type="similarity">
    <text evidence="4">Belongs to the FBPase class 3 family.</text>
</comment>
<dbReference type="GO" id="GO:0006094">
    <property type="term" value="P:gluconeogenesis"/>
    <property type="evidence" value="ECO:0007669"/>
    <property type="project" value="UniProtKB-UniRule"/>
</dbReference>
<keyword evidence="2 4" id="KW-0464">Manganese</keyword>
<organism evidence="5 6">
    <name type="scientific">Carnobacterium maltaromaticum</name>
    <name type="common">Carnobacterium piscicola</name>
    <dbReference type="NCBI Taxonomy" id="2751"/>
    <lineage>
        <taxon>Bacteria</taxon>
        <taxon>Bacillati</taxon>
        <taxon>Bacillota</taxon>
        <taxon>Bacilli</taxon>
        <taxon>Lactobacillales</taxon>
        <taxon>Carnobacteriaceae</taxon>
        <taxon>Carnobacterium</taxon>
    </lineage>
</organism>
<proteinExistence type="inferred from homology"/>
<accession>A0AAW9K4C8</accession>
<dbReference type="GO" id="GO:0042132">
    <property type="term" value="F:fructose 1,6-bisphosphate 1-phosphatase activity"/>
    <property type="evidence" value="ECO:0007669"/>
    <property type="project" value="UniProtKB-UniRule"/>
</dbReference>
<evidence type="ECO:0000256" key="1">
    <source>
        <dbReference type="ARBA" id="ARBA00022801"/>
    </source>
</evidence>
<comment type="catalytic activity">
    <reaction evidence="4">
        <text>beta-D-fructose 1,6-bisphosphate + H2O = beta-D-fructose 6-phosphate + phosphate</text>
        <dbReference type="Rhea" id="RHEA:11064"/>
        <dbReference type="ChEBI" id="CHEBI:15377"/>
        <dbReference type="ChEBI" id="CHEBI:32966"/>
        <dbReference type="ChEBI" id="CHEBI:43474"/>
        <dbReference type="ChEBI" id="CHEBI:57634"/>
        <dbReference type="EC" id="3.1.3.11"/>
    </reaction>
</comment>
<dbReference type="Proteomes" id="UP001290462">
    <property type="component" value="Unassembled WGS sequence"/>
</dbReference>